<comment type="caution">
    <text evidence="2">The sequence shown here is derived from an EMBL/GenBank/DDBJ whole genome shotgun (WGS) entry which is preliminary data.</text>
</comment>
<dbReference type="Proteomes" id="UP001275436">
    <property type="component" value="Unassembled WGS sequence"/>
</dbReference>
<dbReference type="RefSeq" id="WP_017797028.1">
    <property type="nucleotide sequence ID" value="NZ_BSKO01000001.1"/>
</dbReference>
<organism evidence="2 3">
    <name type="scientific">Oceanobacillus kimchii</name>
    <dbReference type="NCBI Taxonomy" id="746691"/>
    <lineage>
        <taxon>Bacteria</taxon>
        <taxon>Bacillati</taxon>
        <taxon>Bacillota</taxon>
        <taxon>Bacilli</taxon>
        <taxon>Bacillales</taxon>
        <taxon>Bacillaceae</taxon>
        <taxon>Oceanobacillus</taxon>
    </lineage>
</organism>
<name>A0ABQ5TLR8_9BACI</name>
<evidence type="ECO:0000256" key="1">
    <source>
        <dbReference type="SAM" id="Phobius"/>
    </source>
</evidence>
<feature type="transmembrane region" description="Helical" evidence="1">
    <location>
        <begin position="15"/>
        <end position="36"/>
    </location>
</feature>
<dbReference type="EMBL" id="BSKO01000001">
    <property type="protein sequence ID" value="GLO66568.1"/>
    <property type="molecule type" value="Genomic_DNA"/>
</dbReference>
<evidence type="ECO:0000313" key="3">
    <source>
        <dbReference type="Proteomes" id="UP001275436"/>
    </source>
</evidence>
<evidence type="ECO:0008006" key="4">
    <source>
        <dbReference type="Google" id="ProtNLM"/>
    </source>
</evidence>
<sequence length="123" mass="14923">MKKQLVFINNEQGFLFIYVIWIISFLFLSLTLLTIYNHHDKKITDFHLKLLQSETLFQMSKVDVENDLEEFMDTQKPKYYSYPDGQVKVQIKSRKQHIFSLSFTIFLEEDPFYSYEHFYAIDE</sequence>
<keyword evidence="1" id="KW-0812">Transmembrane</keyword>
<proteinExistence type="predicted"/>
<reference evidence="2 3" key="1">
    <citation type="submission" date="2023-02" db="EMBL/GenBank/DDBJ databases">
        <title>Oceanobacillus kimchii IFOP_LL358 isolated form Alexandrium catenella lab strain.</title>
        <authorList>
            <person name="Gajardo G."/>
            <person name="Ueki S."/>
            <person name="Maruyama F."/>
        </authorList>
    </citation>
    <scope>NUCLEOTIDE SEQUENCE [LARGE SCALE GENOMIC DNA]</scope>
    <source>
        <strain evidence="2 3">IFOP_LL358</strain>
    </source>
</reference>
<keyword evidence="1" id="KW-0472">Membrane</keyword>
<protein>
    <recommendedName>
        <fullName evidence="4">ComG operon protein 7</fullName>
    </recommendedName>
</protein>
<keyword evidence="1" id="KW-1133">Transmembrane helix</keyword>
<accession>A0ABQ5TLR8</accession>
<evidence type="ECO:0000313" key="2">
    <source>
        <dbReference type="EMBL" id="GLO66568.1"/>
    </source>
</evidence>
<gene>
    <name evidence="2" type="ORF">MACH08_23520</name>
</gene>
<keyword evidence="3" id="KW-1185">Reference proteome</keyword>